<sequence>MTDIIQAYSELKAENAARDVRHAQVSAVRRGDVHEVMPGLFPDNLPKQVTANMVNIASRQLGEQLGGLPDFSCKSGRHKSDRAKTAAEKRTQIVNGFVELSRLQTQMHGGGDRYLSFGALPVVVEPDFEMMSPVFRVDSPVGAYWHTDLYGRVVHYYKCWYDTAGSLAAKFPQHADEILGRTAYSNGESSQTLEVVLCKDKYADTLFLPSKNLVLATAANPMKKTPVFIAEMPKWDDEVRGQFDEMIWVQLFRARLSALILEGAWEAVNAPVAVPTDVNHLPTGPRSIIHTNNPEGIRRIGIDLPPAAFAESANLANEERLAARFPEAMTGNLNASVITGQGIGALLSTVDTQIQVAQSLFAQTLQDAASFALEMDEKLFGQVEKSAKGRAQGAQYSIRYTPEKDIKGDYEVECTYGFASGMDANRGLIFMLQAQGAGLLSRETIMDQLASQFGINSSEEMARMDIESLQAALLSGVQGLGATFPQLAQMGQDPRQALRQVATVADQRLKGVPIHEAIIKAFEPTPEEQAAAEQQAQDPLAALMGGGPAGAPAPAGGGPQDLQMMLANLSSSGEANMQNSISRMIPTAG</sequence>
<dbReference type="EMBL" id="POTW01000018">
    <property type="protein sequence ID" value="PZF84169.1"/>
    <property type="molecule type" value="Genomic_DNA"/>
</dbReference>
<feature type="region of interest" description="Disordered" evidence="1">
    <location>
        <begin position="541"/>
        <end position="563"/>
    </location>
</feature>
<proteinExistence type="predicted"/>
<protein>
    <recommendedName>
        <fullName evidence="4">Phage portal protein</fullName>
    </recommendedName>
</protein>
<dbReference type="AlphaFoldDB" id="A0A2W2C7I1"/>
<evidence type="ECO:0000256" key="1">
    <source>
        <dbReference type="SAM" id="MobiDB-lite"/>
    </source>
</evidence>
<organism evidence="2 3">
    <name type="scientific">Jiangella anatolica</name>
    <dbReference type="NCBI Taxonomy" id="2670374"/>
    <lineage>
        <taxon>Bacteria</taxon>
        <taxon>Bacillati</taxon>
        <taxon>Actinomycetota</taxon>
        <taxon>Actinomycetes</taxon>
        <taxon>Jiangellales</taxon>
        <taxon>Jiangellaceae</taxon>
        <taxon>Jiangella</taxon>
    </lineage>
</organism>
<comment type="caution">
    <text evidence="2">The sequence shown here is derived from an EMBL/GenBank/DDBJ whole genome shotgun (WGS) entry which is preliminary data.</text>
</comment>
<accession>A0A2W2C7I1</accession>
<keyword evidence="3" id="KW-1185">Reference proteome</keyword>
<evidence type="ECO:0000313" key="2">
    <source>
        <dbReference type="EMBL" id="PZF84169.1"/>
    </source>
</evidence>
<dbReference type="RefSeq" id="WP_111254512.1">
    <property type="nucleotide sequence ID" value="NZ_POTW01000018.1"/>
</dbReference>
<feature type="compositionally biased region" description="Gly residues" evidence="1">
    <location>
        <begin position="544"/>
        <end position="559"/>
    </location>
</feature>
<gene>
    <name evidence="2" type="ORF">C1I92_09980</name>
</gene>
<evidence type="ECO:0008006" key="4">
    <source>
        <dbReference type="Google" id="ProtNLM"/>
    </source>
</evidence>
<name>A0A2W2C7I1_9ACTN</name>
<dbReference type="Proteomes" id="UP000248764">
    <property type="component" value="Unassembled WGS sequence"/>
</dbReference>
<evidence type="ECO:0000313" key="3">
    <source>
        <dbReference type="Proteomes" id="UP000248764"/>
    </source>
</evidence>
<reference evidence="2 3" key="1">
    <citation type="submission" date="2018-01" db="EMBL/GenBank/DDBJ databases">
        <title>Draft genome sequence of Jiangella sp. GTF31.</title>
        <authorList>
            <person name="Sahin N."/>
            <person name="Ay H."/>
            <person name="Saygin H."/>
        </authorList>
    </citation>
    <scope>NUCLEOTIDE SEQUENCE [LARGE SCALE GENOMIC DNA]</scope>
    <source>
        <strain evidence="2 3">GTF31</strain>
    </source>
</reference>